<dbReference type="InterPro" id="IPR019786">
    <property type="entry name" value="Zinc_finger_PHD-type_CS"/>
</dbReference>
<dbReference type="InterPro" id="IPR028651">
    <property type="entry name" value="ING_fam"/>
</dbReference>
<evidence type="ECO:0000313" key="13">
    <source>
        <dbReference type="Proteomes" id="UP001152795"/>
    </source>
</evidence>
<evidence type="ECO:0000256" key="5">
    <source>
        <dbReference type="ARBA" id="ARBA00022723"/>
    </source>
</evidence>
<dbReference type="PROSITE" id="PS01359">
    <property type="entry name" value="ZF_PHD_1"/>
    <property type="match status" value="1"/>
</dbReference>
<dbReference type="InterPro" id="IPR011011">
    <property type="entry name" value="Znf_FYVE_PHD"/>
</dbReference>
<gene>
    <name evidence="12" type="ORF">PACLA_8A068040</name>
</gene>
<dbReference type="FunFam" id="3.30.40.10:FF:000021">
    <property type="entry name" value="Inhibitor of growth 2b"/>
    <property type="match status" value="1"/>
</dbReference>
<evidence type="ECO:0000256" key="3">
    <source>
        <dbReference type="ARBA" id="ARBA00021181"/>
    </source>
</evidence>
<dbReference type="Gene3D" id="3.30.40.10">
    <property type="entry name" value="Zinc/RING finger domain, C3HC4 (zinc finger)"/>
    <property type="match status" value="1"/>
</dbReference>
<comment type="caution">
    <text evidence="12">The sequence shown here is derived from an EMBL/GenBank/DDBJ whole genome shotgun (WGS) entry which is preliminary data.</text>
</comment>
<keyword evidence="9" id="KW-0804">Transcription</keyword>
<dbReference type="PROSITE" id="PS50016">
    <property type="entry name" value="ZF_PHD_2"/>
    <property type="match status" value="1"/>
</dbReference>
<keyword evidence="4" id="KW-0341">Growth regulation</keyword>
<dbReference type="SUPFAM" id="SSF57903">
    <property type="entry name" value="FYVE/PHD zinc finger"/>
    <property type="match status" value="1"/>
</dbReference>
<keyword evidence="5" id="KW-0479">Metal-binding</keyword>
<keyword evidence="7" id="KW-0862">Zinc</keyword>
<dbReference type="InterPro" id="IPR001965">
    <property type="entry name" value="Znf_PHD"/>
</dbReference>
<dbReference type="GO" id="GO:0008270">
    <property type="term" value="F:zinc ion binding"/>
    <property type="evidence" value="ECO:0007669"/>
    <property type="project" value="UniProtKB-KW"/>
</dbReference>
<dbReference type="InterPro" id="IPR019787">
    <property type="entry name" value="Znf_PHD-finger"/>
</dbReference>
<protein>
    <recommendedName>
        <fullName evidence="3">Inhibitor of growth protein 3</fullName>
    </recommendedName>
</protein>
<evidence type="ECO:0000256" key="4">
    <source>
        <dbReference type="ARBA" id="ARBA00022604"/>
    </source>
</evidence>
<organism evidence="12 13">
    <name type="scientific">Paramuricea clavata</name>
    <name type="common">Red gorgonian</name>
    <name type="synonym">Violescent sea-whip</name>
    <dbReference type="NCBI Taxonomy" id="317549"/>
    <lineage>
        <taxon>Eukaryota</taxon>
        <taxon>Metazoa</taxon>
        <taxon>Cnidaria</taxon>
        <taxon>Anthozoa</taxon>
        <taxon>Octocorallia</taxon>
        <taxon>Malacalcyonacea</taxon>
        <taxon>Plexauridae</taxon>
        <taxon>Paramuricea</taxon>
    </lineage>
</organism>
<evidence type="ECO:0000256" key="10">
    <source>
        <dbReference type="ARBA" id="ARBA00023242"/>
    </source>
</evidence>
<dbReference type="SMART" id="SM00249">
    <property type="entry name" value="PHD"/>
    <property type="match status" value="1"/>
</dbReference>
<feature type="region of interest" description="Disordered" evidence="11">
    <location>
        <begin position="194"/>
        <end position="221"/>
    </location>
</feature>
<comment type="similarity">
    <text evidence="2">Belongs to the ING family.</text>
</comment>
<evidence type="ECO:0000256" key="9">
    <source>
        <dbReference type="ARBA" id="ARBA00023163"/>
    </source>
</evidence>
<dbReference type="PANTHER" id="PTHR10333">
    <property type="entry name" value="INHIBITOR OF GROWTH PROTEIN"/>
    <property type="match status" value="1"/>
</dbReference>
<keyword evidence="8" id="KW-0805">Transcription regulation</keyword>
<dbReference type="EMBL" id="CACRXK020018345">
    <property type="protein sequence ID" value="CAB4032367.1"/>
    <property type="molecule type" value="Genomic_DNA"/>
</dbReference>
<evidence type="ECO:0000256" key="2">
    <source>
        <dbReference type="ARBA" id="ARBA00010210"/>
    </source>
</evidence>
<dbReference type="PANTHER" id="PTHR10333:SF103">
    <property type="entry name" value="INHIBITOR OF GROWTH PROTEIN 3"/>
    <property type="match status" value="1"/>
</dbReference>
<keyword evidence="6" id="KW-0863">Zinc-finger</keyword>
<dbReference type="InterPro" id="IPR042020">
    <property type="entry name" value="ING3_PHD"/>
</dbReference>
<sequence>MSFEISTSVACPSEIGIKTLEYFFHHKLYLTVNKLRPFSISERKATSMDIFTEDLPNGDISVPVSTDYSSYSGALNPYLSMEPKISLPSSQSMQYNIGTVGASSSTTGLPSMVDSQSYQMAGRKTTNVKSYAPTIKSEYPGGLPMSTSLTVAPQLGNPYANSVAGMSVNSVAGMSVNYVPTSSTMASMSHLDLNPMANTPSSKQHARKKQKTSAAAGTPVSTVDQVPLQTEVISQAVDWVYDPNEPRYCLCNQVSYGEMVGCDNPNCRIEWFHYGCVGITDPPKGKWFCPNCTVLMSKKKRR</sequence>
<keyword evidence="13" id="KW-1185">Reference proteome</keyword>
<comment type="subcellular location">
    <subcellularLocation>
        <location evidence="1">Nucleus</location>
    </subcellularLocation>
</comment>
<dbReference type="Proteomes" id="UP001152795">
    <property type="component" value="Unassembled WGS sequence"/>
</dbReference>
<evidence type="ECO:0000256" key="1">
    <source>
        <dbReference type="ARBA" id="ARBA00004123"/>
    </source>
</evidence>
<name>A0A6S7JM43_PARCT</name>
<reference evidence="12" key="1">
    <citation type="submission" date="2020-04" db="EMBL/GenBank/DDBJ databases">
        <authorList>
            <person name="Alioto T."/>
            <person name="Alioto T."/>
            <person name="Gomez Garrido J."/>
        </authorList>
    </citation>
    <scope>NUCLEOTIDE SEQUENCE</scope>
    <source>
        <strain evidence="12">A484AB</strain>
    </source>
</reference>
<keyword evidence="10" id="KW-0539">Nucleus</keyword>
<accession>A0A6S7JM43</accession>
<evidence type="ECO:0000256" key="7">
    <source>
        <dbReference type="ARBA" id="ARBA00022833"/>
    </source>
</evidence>
<dbReference type="AlphaFoldDB" id="A0A6S7JM43"/>
<evidence type="ECO:0000256" key="8">
    <source>
        <dbReference type="ARBA" id="ARBA00023015"/>
    </source>
</evidence>
<proteinExistence type="inferred from homology"/>
<feature type="compositionally biased region" description="Polar residues" evidence="11">
    <location>
        <begin position="212"/>
        <end position="221"/>
    </location>
</feature>
<dbReference type="CDD" id="cd15585">
    <property type="entry name" value="PHD_ING3"/>
    <property type="match status" value="1"/>
</dbReference>
<dbReference type="OrthoDB" id="5411773at2759"/>
<evidence type="ECO:0000256" key="11">
    <source>
        <dbReference type="SAM" id="MobiDB-lite"/>
    </source>
</evidence>
<evidence type="ECO:0000313" key="12">
    <source>
        <dbReference type="EMBL" id="CAB4032367.1"/>
    </source>
</evidence>
<dbReference type="InterPro" id="IPR013083">
    <property type="entry name" value="Znf_RING/FYVE/PHD"/>
</dbReference>
<evidence type="ECO:0000256" key="6">
    <source>
        <dbReference type="ARBA" id="ARBA00022771"/>
    </source>
</evidence>
<dbReference type="GO" id="GO:0035267">
    <property type="term" value="C:NuA4 histone acetyltransferase complex"/>
    <property type="evidence" value="ECO:0007669"/>
    <property type="project" value="TreeGrafter"/>
</dbReference>
<dbReference type="GO" id="GO:0005634">
    <property type="term" value="C:nucleus"/>
    <property type="evidence" value="ECO:0007669"/>
    <property type="project" value="UniProtKB-SubCell"/>
</dbReference>